<name>A0AA37SEN8_9PROT</name>
<sequence length="72" mass="8391">MQEVKHLLFEPIARAETFTEEKALRYGFPDNKRMVNIITVKNFRAVRMRAYESTSTDGRRLDPAAHILDPAR</sequence>
<dbReference type="EMBL" id="BSNZ01000003">
    <property type="protein sequence ID" value="GLQ83860.1"/>
    <property type="molecule type" value="Genomic_DNA"/>
</dbReference>
<dbReference type="Proteomes" id="UP001156708">
    <property type="component" value="Unassembled WGS sequence"/>
</dbReference>
<evidence type="ECO:0000313" key="1">
    <source>
        <dbReference type="EMBL" id="GLQ83860.1"/>
    </source>
</evidence>
<evidence type="ECO:0000313" key="2">
    <source>
        <dbReference type="Proteomes" id="UP001156708"/>
    </source>
</evidence>
<keyword evidence="2" id="KW-1185">Reference proteome</keyword>
<accession>A0AA37SEN8</accession>
<comment type="caution">
    <text evidence="1">The sequence shown here is derived from an EMBL/GenBank/DDBJ whole genome shotgun (WGS) entry which is preliminary data.</text>
</comment>
<proteinExistence type="predicted"/>
<protein>
    <submittedName>
        <fullName evidence="1">Uncharacterized protein</fullName>
    </submittedName>
</protein>
<reference evidence="2" key="1">
    <citation type="journal article" date="2019" name="Int. J. Syst. Evol. Microbiol.">
        <title>The Global Catalogue of Microorganisms (GCM) 10K type strain sequencing project: providing services to taxonomists for standard genome sequencing and annotation.</title>
        <authorList>
            <consortium name="The Broad Institute Genomics Platform"/>
            <consortium name="The Broad Institute Genome Sequencing Center for Infectious Disease"/>
            <person name="Wu L."/>
            <person name="Ma J."/>
        </authorList>
    </citation>
    <scope>NUCLEOTIDE SEQUENCE [LARGE SCALE GENOMIC DNA]</scope>
    <source>
        <strain evidence="2">NBRC 12467</strain>
    </source>
</reference>
<dbReference type="AlphaFoldDB" id="A0AA37SEN8"/>
<organism evidence="1 2">
    <name type="scientific">Gluconobacter sphaericus NBRC 12467</name>
    <dbReference type="NCBI Taxonomy" id="1307951"/>
    <lineage>
        <taxon>Bacteria</taxon>
        <taxon>Pseudomonadati</taxon>
        <taxon>Pseudomonadota</taxon>
        <taxon>Alphaproteobacteria</taxon>
        <taxon>Acetobacterales</taxon>
        <taxon>Acetobacteraceae</taxon>
        <taxon>Gluconobacter</taxon>
    </lineage>
</organism>
<dbReference type="RefSeq" id="WP_141351723.1">
    <property type="nucleotide sequence ID" value="NZ_BARA01000023.1"/>
</dbReference>
<gene>
    <name evidence="1" type="ORF">GCM10007872_07680</name>
</gene>